<dbReference type="GO" id="GO:0008686">
    <property type="term" value="F:3,4-dihydroxy-2-butanone-4-phosphate synthase activity"/>
    <property type="evidence" value="ECO:0007669"/>
    <property type="project" value="InterPro"/>
</dbReference>
<evidence type="ECO:0000256" key="3">
    <source>
        <dbReference type="ARBA" id="ARBA00022723"/>
    </source>
</evidence>
<dbReference type="NCBIfam" id="NF004437">
    <property type="entry name" value="PRK05773.1"/>
    <property type="match status" value="1"/>
</dbReference>
<evidence type="ECO:0000256" key="2">
    <source>
        <dbReference type="ARBA" id="ARBA00022619"/>
    </source>
</evidence>
<keyword evidence="2" id="KW-0686">Riboflavin biosynthesis</keyword>
<evidence type="ECO:0000313" key="7">
    <source>
        <dbReference type="EMBL" id="EZQ03104.1"/>
    </source>
</evidence>
<dbReference type="OrthoDB" id="25735at2157"/>
<dbReference type="RefSeq" id="WP_048100151.1">
    <property type="nucleotide sequence ID" value="NZ_JFZT01000048.1"/>
</dbReference>
<reference evidence="7 8" key="1">
    <citation type="submission" date="2014-03" db="EMBL/GenBank/DDBJ databases">
        <title>Draft genome sequence of the novel thermoacidophilic archaea Acidianus copahuensis ALE1 strain, isolated from Copahue volcanic area in Neuquen Argentina.</title>
        <authorList>
            <person name="Urbieta M.S."/>
            <person name="Rascovan N."/>
            <person name="Castro C."/>
            <person name="Revale S."/>
            <person name="Giaveno M.A."/>
            <person name="Vazquez M.P."/>
            <person name="Donati E.R."/>
        </authorList>
    </citation>
    <scope>NUCLEOTIDE SEQUENCE [LARGE SCALE GENOMIC DNA]</scope>
    <source>
        <strain evidence="7 8">ALE1</strain>
    </source>
</reference>
<keyword evidence="6" id="KW-0456">Lyase</keyword>
<comment type="pathway">
    <text evidence="1">Cofactor biosynthesis; riboflavin biosynthesis.</text>
</comment>
<dbReference type="GO" id="GO:0009231">
    <property type="term" value="P:riboflavin biosynthetic process"/>
    <property type="evidence" value="ECO:0007669"/>
    <property type="project" value="UniProtKB-UniPathway"/>
</dbReference>
<dbReference type="EMBL" id="JFZT01000048">
    <property type="protein sequence ID" value="EZQ03104.1"/>
    <property type="molecule type" value="Genomic_DNA"/>
</dbReference>
<accession>A0A031LNI1</accession>
<evidence type="ECO:0000256" key="6">
    <source>
        <dbReference type="ARBA" id="ARBA00023239"/>
    </source>
</evidence>
<sequence>MNLKEEIRKTWESGLPVLVYDFDGREEETDMIFYAGVIDWKKILTLRNKAGGLICYATGHNETEKLGLSFLTKILEKAGYSKLIKRPKYGDEPAFMIYVNHISTTTGISDYDRATTISKLHSIIEEIDLEDKDAINRFYNEFYAPGHVPVLASRGLKNRRGHTELSVALAEYVGLKKSVVFAEMLDEGKSLNKEKAYRFSRNEGIPLVTGKDILEVVYP</sequence>
<keyword evidence="4" id="KW-0460">Magnesium</keyword>
<dbReference type="UniPathway" id="UPA00275"/>
<gene>
    <name evidence="7" type="ORF">CM19_09735</name>
</gene>
<evidence type="ECO:0000256" key="4">
    <source>
        <dbReference type="ARBA" id="ARBA00022842"/>
    </source>
</evidence>
<comment type="caution">
    <text evidence="7">The sequence shown here is derived from an EMBL/GenBank/DDBJ whole genome shotgun (WGS) entry which is preliminary data.</text>
</comment>
<dbReference type="Gene3D" id="3.90.870.10">
    <property type="entry name" value="DHBP synthase"/>
    <property type="match status" value="1"/>
</dbReference>
<name>A0A031LNI1_9CREN</name>
<dbReference type="InterPro" id="IPR000422">
    <property type="entry name" value="DHBP_synthase_RibB"/>
</dbReference>
<dbReference type="STRING" id="1160895.CM19_09735"/>
<evidence type="ECO:0000313" key="8">
    <source>
        <dbReference type="Proteomes" id="UP000024332"/>
    </source>
</evidence>
<dbReference type="PANTHER" id="PTHR21327">
    <property type="entry name" value="GTP CYCLOHYDROLASE II-RELATED"/>
    <property type="match status" value="1"/>
</dbReference>
<dbReference type="Proteomes" id="UP000024332">
    <property type="component" value="Unassembled WGS sequence"/>
</dbReference>
<dbReference type="Pfam" id="PF00926">
    <property type="entry name" value="DHBP_synthase"/>
    <property type="match status" value="1"/>
</dbReference>
<dbReference type="SUPFAM" id="SSF55821">
    <property type="entry name" value="YrdC/RibB"/>
    <property type="match status" value="1"/>
</dbReference>
<proteinExistence type="predicted"/>
<keyword evidence="3" id="KW-0479">Metal-binding</keyword>
<dbReference type="GO" id="GO:0005829">
    <property type="term" value="C:cytosol"/>
    <property type="evidence" value="ECO:0007669"/>
    <property type="project" value="TreeGrafter"/>
</dbReference>
<keyword evidence="8" id="KW-1185">Reference proteome</keyword>
<evidence type="ECO:0000256" key="1">
    <source>
        <dbReference type="ARBA" id="ARBA00005104"/>
    </source>
</evidence>
<evidence type="ECO:0000256" key="5">
    <source>
        <dbReference type="ARBA" id="ARBA00023211"/>
    </source>
</evidence>
<dbReference type="AlphaFoldDB" id="A0A031LNI1"/>
<dbReference type="PANTHER" id="PTHR21327:SF46">
    <property type="entry name" value="3,4-DIHYDROXY-2-BUTANONE 4-PHOSPHATE SYNTHASE"/>
    <property type="match status" value="1"/>
</dbReference>
<protein>
    <submittedName>
        <fullName evidence="7">3,4-dihydroxy-2-butanone 4-phosphate synthase</fullName>
    </submittedName>
</protein>
<keyword evidence="5" id="KW-0464">Manganese</keyword>
<dbReference type="InterPro" id="IPR017945">
    <property type="entry name" value="DHBP_synth_RibB-like_a/b_dom"/>
</dbReference>
<organism evidence="7 8">
    <name type="scientific">Candidatus Acidianus copahuensis</name>
    <dbReference type="NCBI Taxonomy" id="1160895"/>
    <lineage>
        <taxon>Archaea</taxon>
        <taxon>Thermoproteota</taxon>
        <taxon>Thermoprotei</taxon>
        <taxon>Sulfolobales</taxon>
        <taxon>Sulfolobaceae</taxon>
        <taxon>Acidianus</taxon>
    </lineage>
</organism>
<dbReference type="GO" id="GO:0046872">
    <property type="term" value="F:metal ion binding"/>
    <property type="evidence" value="ECO:0007669"/>
    <property type="project" value="UniProtKB-KW"/>
</dbReference>